<keyword evidence="1" id="KW-0812">Transmembrane</keyword>
<gene>
    <name evidence="2" type="ORF">CEXT_615291</name>
</gene>
<evidence type="ECO:0000313" key="3">
    <source>
        <dbReference type="Proteomes" id="UP001054945"/>
    </source>
</evidence>
<name>A0AAV4XW44_CAEEX</name>
<evidence type="ECO:0000313" key="2">
    <source>
        <dbReference type="EMBL" id="GIY98803.1"/>
    </source>
</evidence>
<proteinExistence type="predicted"/>
<organism evidence="2 3">
    <name type="scientific">Caerostris extrusa</name>
    <name type="common">Bark spider</name>
    <name type="synonym">Caerostris bankana</name>
    <dbReference type="NCBI Taxonomy" id="172846"/>
    <lineage>
        <taxon>Eukaryota</taxon>
        <taxon>Metazoa</taxon>
        <taxon>Ecdysozoa</taxon>
        <taxon>Arthropoda</taxon>
        <taxon>Chelicerata</taxon>
        <taxon>Arachnida</taxon>
        <taxon>Araneae</taxon>
        <taxon>Araneomorphae</taxon>
        <taxon>Entelegynae</taxon>
        <taxon>Araneoidea</taxon>
        <taxon>Araneidae</taxon>
        <taxon>Caerostris</taxon>
    </lineage>
</organism>
<sequence>FLRFYFAGGNRDGVAVAPLYLVAVVHNAAILLAGRDLALCFRSDFGRVKKSQIAEIEIN</sequence>
<keyword evidence="1" id="KW-0472">Membrane</keyword>
<keyword evidence="1" id="KW-1133">Transmembrane helix</keyword>
<reference evidence="2 3" key="1">
    <citation type="submission" date="2021-06" db="EMBL/GenBank/DDBJ databases">
        <title>Caerostris extrusa draft genome.</title>
        <authorList>
            <person name="Kono N."/>
            <person name="Arakawa K."/>
        </authorList>
    </citation>
    <scope>NUCLEOTIDE SEQUENCE [LARGE SCALE GENOMIC DNA]</scope>
</reference>
<dbReference type="EMBL" id="BPLR01000968">
    <property type="protein sequence ID" value="GIY98803.1"/>
    <property type="molecule type" value="Genomic_DNA"/>
</dbReference>
<feature type="transmembrane region" description="Helical" evidence="1">
    <location>
        <begin position="20"/>
        <end position="41"/>
    </location>
</feature>
<keyword evidence="3" id="KW-1185">Reference proteome</keyword>
<dbReference type="AlphaFoldDB" id="A0AAV4XW44"/>
<feature type="non-terminal residue" evidence="2">
    <location>
        <position position="1"/>
    </location>
</feature>
<evidence type="ECO:0000256" key="1">
    <source>
        <dbReference type="SAM" id="Phobius"/>
    </source>
</evidence>
<comment type="caution">
    <text evidence="2">The sequence shown here is derived from an EMBL/GenBank/DDBJ whole genome shotgun (WGS) entry which is preliminary data.</text>
</comment>
<protein>
    <submittedName>
        <fullName evidence="2">Uncharacterized protein</fullName>
    </submittedName>
</protein>
<dbReference type="Proteomes" id="UP001054945">
    <property type="component" value="Unassembled WGS sequence"/>
</dbReference>
<accession>A0AAV4XW44</accession>